<dbReference type="PANTHER" id="PTHR25465:SF32">
    <property type="entry name" value="BLOODTHIRSTY-RELATED GENE FAMILY, MEMBER 16 ISOFORM X1-RELATED"/>
    <property type="match status" value="1"/>
</dbReference>
<evidence type="ECO:0000256" key="2">
    <source>
        <dbReference type="ARBA" id="ARBA00022771"/>
    </source>
</evidence>
<dbReference type="SUPFAM" id="SSF57850">
    <property type="entry name" value="RING/U-box"/>
    <property type="match status" value="1"/>
</dbReference>
<keyword evidence="7" id="KW-1185">Reference proteome</keyword>
<dbReference type="InterPro" id="IPR017907">
    <property type="entry name" value="Znf_RING_CS"/>
</dbReference>
<dbReference type="PANTHER" id="PTHR25465">
    <property type="entry name" value="B-BOX DOMAIN CONTAINING"/>
    <property type="match status" value="1"/>
</dbReference>
<dbReference type="AlphaFoldDB" id="A0A3B3ZBI8"/>
<accession>A0A3B3ZBI8</accession>
<dbReference type="InterPro" id="IPR001841">
    <property type="entry name" value="Znf_RING"/>
</dbReference>
<dbReference type="Gene3D" id="3.30.40.10">
    <property type="entry name" value="Zinc/RING finger domain, C3HC4 (zinc finger)"/>
    <property type="match status" value="1"/>
</dbReference>
<keyword evidence="2 4" id="KW-0863">Zinc-finger</keyword>
<dbReference type="SMART" id="SM00184">
    <property type="entry name" value="RING"/>
    <property type="match status" value="1"/>
</dbReference>
<evidence type="ECO:0000259" key="5">
    <source>
        <dbReference type="PROSITE" id="PS50089"/>
    </source>
</evidence>
<dbReference type="InterPro" id="IPR013083">
    <property type="entry name" value="Znf_RING/FYVE/PHD"/>
</dbReference>
<name>A0A3B3ZBI8_9GOBI</name>
<feature type="domain" description="RING-type" evidence="5">
    <location>
        <begin position="12"/>
        <end position="52"/>
    </location>
</feature>
<keyword evidence="3" id="KW-0862">Zinc</keyword>
<keyword evidence="1" id="KW-0479">Metal-binding</keyword>
<dbReference type="STRING" id="409849.ENSPMGP00000001932"/>
<dbReference type="InterPro" id="IPR051051">
    <property type="entry name" value="E3_ubiq-ligase_TRIM/RNF"/>
</dbReference>
<dbReference type="PROSITE" id="PS50089">
    <property type="entry name" value="ZF_RING_2"/>
    <property type="match status" value="1"/>
</dbReference>
<dbReference type="Proteomes" id="UP000261520">
    <property type="component" value="Unplaced"/>
</dbReference>
<dbReference type="Pfam" id="PF15227">
    <property type="entry name" value="zf-C3HC4_4"/>
    <property type="match status" value="1"/>
</dbReference>
<evidence type="ECO:0000256" key="1">
    <source>
        <dbReference type="ARBA" id="ARBA00022723"/>
    </source>
</evidence>
<evidence type="ECO:0000313" key="7">
    <source>
        <dbReference type="Proteomes" id="UP000261520"/>
    </source>
</evidence>
<dbReference type="PROSITE" id="PS00518">
    <property type="entry name" value="ZF_RING_1"/>
    <property type="match status" value="1"/>
</dbReference>
<reference evidence="6" key="1">
    <citation type="submission" date="2025-08" db="UniProtKB">
        <authorList>
            <consortium name="Ensembl"/>
        </authorList>
    </citation>
    <scope>IDENTIFICATION</scope>
</reference>
<dbReference type="GO" id="GO:0008270">
    <property type="term" value="F:zinc ion binding"/>
    <property type="evidence" value="ECO:0007669"/>
    <property type="project" value="UniProtKB-KW"/>
</dbReference>
<dbReference type="Ensembl" id="ENSPMGT00000002059.1">
    <property type="protein sequence ID" value="ENSPMGP00000001932.1"/>
    <property type="gene ID" value="ENSPMGG00000001743.1"/>
</dbReference>
<reference evidence="6" key="2">
    <citation type="submission" date="2025-09" db="UniProtKB">
        <authorList>
            <consortium name="Ensembl"/>
        </authorList>
    </citation>
    <scope>IDENTIFICATION</scope>
</reference>
<organism evidence="6 7">
    <name type="scientific">Periophthalmus magnuspinnatus</name>
    <dbReference type="NCBI Taxonomy" id="409849"/>
    <lineage>
        <taxon>Eukaryota</taxon>
        <taxon>Metazoa</taxon>
        <taxon>Chordata</taxon>
        <taxon>Craniata</taxon>
        <taxon>Vertebrata</taxon>
        <taxon>Euteleostomi</taxon>
        <taxon>Actinopterygii</taxon>
        <taxon>Neopterygii</taxon>
        <taxon>Teleostei</taxon>
        <taxon>Neoteleostei</taxon>
        <taxon>Acanthomorphata</taxon>
        <taxon>Gobiaria</taxon>
        <taxon>Gobiiformes</taxon>
        <taxon>Gobioidei</taxon>
        <taxon>Gobiidae</taxon>
        <taxon>Oxudercinae</taxon>
        <taxon>Periophthalmus</taxon>
    </lineage>
</organism>
<evidence type="ECO:0000256" key="4">
    <source>
        <dbReference type="PROSITE-ProRule" id="PRU00175"/>
    </source>
</evidence>
<sequence length="77" mass="8999">MSNAFLEDQLRCIICLDFFKSPVSIPCGHNFCLGCIKRFWDTRHKAECPLCKETFKSRPNLRVNVALRDIVPICEFY</sequence>
<protein>
    <recommendedName>
        <fullName evidence="5">RING-type domain-containing protein</fullName>
    </recommendedName>
</protein>
<evidence type="ECO:0000313" key="6">
    <source>
        <dbReference type="Ensembl" id="ENSPMGP00000001932.1"/>
    </source>
</evidence>
<evidence type="ECO:0000256" key="3">
    <source>
        <dbReference type="ARBA" id="ARBA00022833"/>
    </source>
</evidence>
<proteinExistence type="predicted"/>